<evidence type="ECO:0000256" key="5">
    <source>
        <dbReference type="ARBA" id="ARBA00022741"/>
    </source>
</evidence>
<evidence type="ECO:0000256" key="8">
    <source>
        <dbReference type="ARBA" id="ARBA00023134"/>
    </source>
</evidence>
<dbReference type="PANTHER" id="PTHR21327:SF18">
    <property type="entry name" value="3,4-DIHYDROXY-2-BUTANONE 4-PHOSPHATE SYNTHASE"/>
    <property type="match status" value="1"/>
</dbReference>
<dbReference type="GO" id="GO:0003935">
    <property type="term" value="F:GTP cyclohydrolase II activity"/>
    <property type="evidence" value="ECO:0007669"/>
    <property type="project" value="UniProtKB-UniRule"/>
</dbReference>
<feature type="binding site" evidence="11">
    <location>
        <position position="350"/>
    </location>
    <ligand>
        <name>GTP</name>
        <dbReference type="ChEBI" id="CHEBI:37565"/>
    </ligand>
</feature>
<dbReference type="InterPro" id="IPR000926">
    <property type="entry name" value="RibA"/>
</dbReference>
<accession>A0A839HQQ2</accession>
<evidence type="ECO:0000259" key="12">
    <source>
        <dbReference type="Pfam" id="PF00925"/>
    </source>
</evidence>
<dbReference type="NCBIfam" id="NF001591">
    <property type="entry name" value="PRK00393.1"/>
    <property type="match status" value="1"/>
</dbReference>
<feature type="binding site" evidence="11">
    <location>
        <position position="315"/>
    </location>
    <ligand>
        <name>GTP</name>
        <dbReference type="ChEBI" id="CHEBI:37565"/>
    </ligand>
</feature>
<keyword evidence="6 11" id="KW-0378">Hydrolase</keyword>
<name>A0A839HQQ2_9BURK</name>
<comment type="similarity">
    <text evidence="2">In the N-terminal section; belongs to the DHBP synthase family.</text>
</comment>
<feature type="binding site" evidence="11">
    <location>
        <begin position="251"/>
        <end position="255"/>
    </location>
    <ligand>
        <name>GTP</name>
        <dbReference type="ChEBI" id="CHEBI:37565"/>
    </ligand>
</feature>
<dbReference type="RefSeq" id="WP_182663316.1">
    <property type="nucleotide sequence ID" value="NZ_JACIVI010000002.1"/>
</dbReference>
<dbReference type="GO" id="GO:0009231">
    <property type="term" value="P:riboflavin biosynthetic process"/>
    <property type="evidence" value="ECO:0007669"/>
    <property type="project" value="UniProtKB-UniRule"/>
</dbReference>
<proteinExistence type="inferred from homology"/>
<dbReference type="GO" id="GO:0008270">
    <property type="term" value="F:zinc ion binding"/>
    <property type="evidence" value="ECO:0007669"/>
    <property type="project" value="UniProtKB-UniRule"/>
</dbReference>
<dbReference type="EMBL" id="JACIVI010000002">
    <property type="protein sequence ID" value="MBB1161918.1"/>
    <property type="molecule type" value="Genomic_DNA"/>
</dbReference>
<dbReference type="InterPro" id="IPR032677">
    <property type="entry name" value="GTP_cyclohydro_II"/>
</dbReference>
<dbReference type="NCBIfam" id="TIGR00505">
    <property type="entry name" value="ribA"/>
    <property type="match status" value="1"/>
</dbReference>
<evidence type="ECO:0000313" key="14">
    <source>
        <dbReference type="Proteomes" id="UP000586093"/>
    </source>
</evidence>
<keyword evidence="4 11" id="KW-0479">Metal-binding</keyword>
<protein>
    <recommendedName>
        <fullName evidence="11">GTP cyclohydrolase-2</fullName>
        <ecNumber evidence="11">3.5.4.25</ecNumber>
    </recommendedName>
    <alternativeName>
        <fullName evidence="11">GTP cyclohydrolase II</fullName>
    </alternativeName>
</protein>
<dbReference type="GO" id="GO:0005525">
    <property type="term" value="F:GTP binding"/>
    <property type="evidence" value="ECO:0007669"/>
    <property type="project" value="UniProtKB-KW"/>
</dbReference>
<evidence type="ECO:0000256" key="2">
    <source>
        <dbReference type="ARBA" id="ARBA00005520"/>
    </source>
</evidence>
<reference evidence="13 14" key="1">
    <citation type="submission" date="2020-08" db="EMBL/GenBank/DDBJ databases">
        <title>Aquariorum lacteus gen. nov., sp. nov., a new member of the family Comamonadaceae, isolated from freshwater aquarium.</title>
        <authorList>
            <person name="Chun S.-J."/>
        </authorList>
    </citation>
    <scope>NUCLEOTIDE SEQUENCE [LARGE SCALE GENOMIC DNA]</scope>
    <source>
        <strain evidence="13 14">SJAQ100</strain>
    </source>
</reference>
<feature type="binding site" evidence="11">
    <location>
        <position position="267"/>
    </location>
    <ligand>
        <name>Zn(2+)</name>
        <dbReference type="ChEBI" id="CHEBI:29105"/>
        <note>catalytic</note>
    </ligand>
</feature>
<feature type="binding site" evidence="11">
    <location>
        <position position="355"/>
    </location>
    <ligand>
        <name>GTP</name>
        <dbReference type="ChEBI" id="CHEBI:37565"/>
    </ligand>
</feature>
<evidence type="ECO:0000256" key="3">
    <source>
        <dbReference type="ARBA" id="ARBA00022619"/>
    </source>
</evidence>
<dbReference type="FunFam" id="3.40.50.10990:FF:000001">
    <property type="entry name" value="Riboflavin biosynthesis protein RibBA"/>
    <property type="match status" value="1"/>
</dbReference>
<keyword evidence="3 11" id="KW-0686">Riboflavin biosynthesis</keyword>
<comment type="pathway">
    <text evidence="1 11">Cofactor biosynthesis; riboflavin biosynthesis; 5-amino-6-(D-ribitylamino)uracil from GTP: step 1/4.</text>
</comment>
<keyword evidence="8 11" id="KW-0342">GTP-binding</keyword>
<feature type="binding site" evidence="11">
    <location>
        <position position="256"/>
    </location>
    <ligand>
        <name>Zn(2+)</name>
        <dbReference type="ChEBI" id="CHEBI:29105"/>
        <note>catalytic</note>
    </ligand>
</feature>
<feature type="binding site" evidence="11">
    <location>
        <position position="269"/>
    </location>
    <ligand>
        <name>Zn(2+)</name>
        <dbReference type="ChEBI" id="CHEBI:29105"/>
        <note>catalytic</note>
    </ligand>
</feature>
<dbReference type="UniPathway" id="UPA00275">
    <property type="reaction ID" value="UER00400"/>
</dbReference>
<evidence type="ECO:0000313" key="13">
    <source>
        <dbReference type="EMBL" id="MBB1161918.1"/>
    </source>
</evidence>
<dbReference type="InterPro" id="IPR036144">
    <property type="entry name" value="RibA-like_sf"/>
</dbReference>
<gene>
    <name evidence="11 13" type="primary">ribA</name>
    <name evidence="13" type="ORF">H4F90_07990</name>
</gene>
<keyword evidence="7 11" id="KW-0862">Zinc</keyword>
<dbReference type="Gene3D" id="3.40.50.10990">
    <property type="entry name" value="GTP cyclohydrolase II"/>
    <property type="match status" value="1"/>
</dbReference>
<feature type="active site" description="Nucleophile" evidence="11">
    <location>
        <position position="329"/>
    </location>
</feature>
<dbReference type="PANTHER" id="PTHR21327">
    <property type="entry name" value="GTP CYCLOHYDROLASE II-RELATED"/>
    <property type="match status" value="1"/>
</dbReference>
<keyword evidence="5 11" id="KW-0547">Nucleotide-binding</keyword>
<evidence type="ECO:0000256" key="4">
    <source>
        <dbReference type="ARBA" id="ARBA00022723"/>
    </source>
</evidence>
<evidence type="ECO:0000256" key="11">
    <source>
        <dbReference type="HAMAP-Rule" id="MF_00179"/>
    </source>
</evidence>
<sequence>MSVPPPSASPAPSLPGWSFDAVERRALRMDRARTELQHGRPLALRAGPGQPGLLIAAVETLGAAGWSRWQSGRGALRLLLSAERLQALSQRGDAEAAHLPVPTELDLAGLQALAAVQARPDQAPGGAWGLDWPAERRRAFLASAQPADAAEQAALRLAKLGPLSPALLRLALPADTLDAAVADGLVEIAPQDIEAARGAPRALLRRLSDAHVPITAHEDCTLVLFRELHGETEHLALVVGQPDRSQPVPVRLHSSCFTGDLLGSLRCDCGDQLQGAIERLAEDGGVLLYLAQEGRGTGLASKLRAYRLQDTGLDTLDADRYLGFRADERDFQAAAAMLDALGIARIRLLTNNPAKIEALRAAGIDVVDRLPLVVPSNPHNARYLATKRDRAGHLRDDEQA</sequence>
<comment type="function">
    <text evidence="9 11">Catalyzes the conversion of GTP to 2,5-diamino-6-ribosylamino-4(3H)-pyrimidinone 5'-phosphate (DARP), formate and pyrophosphate.</text>
</comment>
<evidence type="ECO:0000256" key="1">
    <source>
        <dbReference type="ARBA" id="ARBA00004853"/>
    </source>
</evidence>
<comment type="caution">
    <text evidence="13">The sequence shown here is derived from an EMBL/GenBank/DDBJ whole genome shotgun (WGS) entry which is preliminary data.</text>
</comment>
<dbReference type="AlphaFoldDB" id="A0A839HQQ2"/>
<comment type="cofactor">
    <cofactor evidence="11">
        <name>Zn(2+)</name>
        <dbReference type="ChEBI" id="CHEBI:29105"/>
    </cofactor>
    <text evidence="11">Binds 1 zinc ion per subunit.</text>
</comment>
<comment type="catalytic activity">
    <reaction evidence="10 11">
        <text>GTP + 4 H2O = 2,5-diamino-6-hydroxy-4-(5-phosphoribosylamino)-pyrimidine + formate + 2 phosphate + 3 H(+)</text>
        <dbReference type="Rhea" id="RHEA:23704"/>
        <dbReference type="ChEBI" id="CHEBI:15377"/>
        <dbReference type="ChEBI" id="CHEBI:15378"/>
        <dbReference type="ChEBI" id="CHEBI:15740"/>
        <dbReference type="ChEBI" id="CHEBI:37565"/>
        <dbReference type="ChEBI" id="CHEBI:43474"/>
        <dbReference type="ChEBI" id="CHEBI:58614"/>
        <dbReference type="EC" id="3.5.4.25"/>
    </reaction>
</comment>
<keyword evidence="14" id="KW-1185">Reference proteome</keyword>
<feature type="active site" description="Proton acceptor" evidence="11">
    <location>
        <position position="327"/>
    </location>
</feature>
<evidence type="ECO:0000256" key="10">
    <source>
        <dbReference type="ARBA" id="ARBA00049295"/>
    </source>
</evidence>
<comment type="similarity">
    <text evidence="11">Belongs to the GTP cyclohydrolase II family.</text>
</comment>
<dbReference type="Pfam" id="PF00925">
    <property type="entry name" value="GTP_cyclohydro2"/>
    <property type="match status" value="1"/>
</dbReference>
<evidence type="ECO:0000256" key="6">
    <source>
        <dbReference type="ARBA" id="ARBA00022801"/>
    </source>
</evidence>
<feature type="domain" description="GTP cyclohydrolase II" evidence="12">
    <location>
        <begin position="209"/>
        <end position="371"/>
    </location>
</feature>
<feature type="binding site" evidence="11">
    <location>
        <begin position="293"/>
        <end position="295"/>
    </location>
    <ligand>
        <name>GTP</name>
        <dbReference type="ChEBI" id="CHEBI:37565"/>
    </ligand>
</feature>
<dbReference type="Proteomes" id="UP000586093">
    <property type="component" value="Unassembled WGS sequence"/>
</dbReference>
<dbReference type="GO" id="GO:0005829">
    <property type="term" value="C:cytosol"/>
    <property type="evidence" value="ECO:0007669"/>
    <property type="project" value="TreeGrafter"/>
</dbReference>
<feature type="binding site" evidence="11">
    <location>
        <position position="272"/>
    </location>
    <ligand>
        <name>GTP</name>
        <dbReference type="ChEBI" id="CHEBI:37565"/>
    </ligand>
</feature>
<dbReference type="HAMAP" id="MF_00179">
    <property type="entry name" value="RibA"/>
    <property type="match status" value="1"/>
</dbReference>
<dbReference type="CDD" id="cd00641">
    <property type="entry name" value="GTP_cyclohydro2"/>
    <property type="match status" value="1"/>
</dbReference>
<dbReference type="EC" id="3.5.4.25" evidence="11"/>
<organism evidence="13 14">
    <name type="scientific">Aquariibacter albus</name>
    <dbReference type="NCBI Taxonomy" id="2759899"/>
    <lineage>
        <taxon>Bacteria</taxon>
        <taxon>Pseudomonadati</taxon>
        <taxon>Pseudomonadota</taxon>
        <taxon>Betaproteobacteria</taxon>
        <taxon>Burkholderiales</taxon>
        <taxon>Sphaerotilaceae</taxon>
        <taxon>Aquariibacter</taxon>
    </lineage>
</organism>
<dbReference type="SUPFAM" id="SSF142695">
    <property type="entry name" value="RibA-like"/>
    <property type="match status" value="1"/>
</dbReference>
<evidence type="ECO:0000256" key="9">
    <source>
        <dbReference type="ARBA" id="ARBA00043932"/>
    </source>
</evidence>
<evidence type="ECO:0000256" key="7">
    <source>
        <dbReference type="ARBA" id="ARBA00022833"/>
    </source>
</evidence>